<comment type="caution">
    <text evidence="2">The sequence shown here is derived from an EMBL/GenBank/DDBJ whole genome shotgun (WGS) entry which is preliminary data.</text>
</comment>
<dbReference type="SUPFAM" id="SSF49599">
    <property type="entry name" value="TRAF domain-like"/>
    <property type="match status" value="1"/>
</dbReference>
<dbReference type="AlphaFoldDB" id="A0A813IJZ4"/>
<organism evidence="2 3">
    <name type="scientific">Polarella glacialis</name>
    <name type="common">Dinoflagellate</name>
    <dbReference type="NCBI Taxonomy" id="89957"/>
    <lineage>
        <taxon>Eukaryota</taxon>
        <taxon>Sar</taxon>
        <taxon>Alveolata</taxon>
        <taxon>Dinophyceae</taxon>
        <taxon>Suessiales</taxon>
        <taxon>Suessiaceae</taxon>
        <taxon>Polarella</taxon>
    </lineage>
</organism>
<dbReference type="Proteomes" id="UP000626109">
    <property type="component" value="Unassembled WGS sequence"/>
</dbReference>
<evidence type="ECO:0000313" key="3">
    <source>
        <dbReference type="Proteomes" id="UP000626109"/>
    </source>
</evidence>
<reference evidence="2" key="1">
    <citation type="submission" date="2021-02" db="EMBL/GenBank/DDBJ databases">
        <authorList>
            <person name="Dougan E. K."/>
            <person name="Rhodes N."/>
            <person name="Thang M."/>
            <person name="Chan C."/>
        </authorList>
    </citation>
    <scope>NUCLEOTIDE SEQUENCE</scope>
</reference>
<dbReference type="InterPro" id="IPR008974">
    <property type="entry name" value="TRAF-like"/>
</dbReference>
<dbReference type="Gene3D" id="2.60.210.10">
    <property type="entry name" value="Apoptosis, Tumor Necrosis Factor Receptor Associated Protein 2, Chain A"/>
    <property type="match status" value="1"/>
</dbReference>
<name>A0A813IJZ4_POLGL</name>
<gene>
    <name evidence="2" type="ORF">PGLA2088_LOCUS11089</name>
</gene>
<sequence length="518" mass="55998">AALFLKQLTVSAKDRFQQVHHRADSLAAWLEVVDQVPTRRIEWLMQGASANLRRPRALLDEGDGDQSPTGELPAYSSYFSPKFNAGGGKDFQLELRVYPATASQAALEADGPVSPGSRKGTGDCGLFLWCPKGMQFSLRFYIADTWMTVEKALGDKTPTGFKRMGFLEDLINREDDTLRVGVELLEVIREISAQVSVSPTLAAITDTEDGGGERKKYLVGDGQEGAAPFDGALTFHRHVNHRVLPQVRKEVEKMQAKMVRRAEWQITNALALLASFPKLKPICSPIFQAAGVEGLQFVFYPNGYTGASEGFCSFFLFCPAGVTMKCQLGAGKQSRDTSNSFKEAAAFGRVNFCRLDSAVDTDTDSLILSLEIEELTQESKKQSNIAGGKAPNKALVLETAAPAPLIGSAVKLVRKVGRETLTEVNQLPGLWTAMALGDMVKKPADYQTYDTLPSKGRPPKGATAQTTEPPRAGKSSQPPPLLGAAATAPTDRGFGTVRSESTPALRSPSADTFMGSDR</sequence>
<feature type="region of interest" description="Disordered" evidence="1">
    <location>
        <begin position="448"/>
        <end position="518"/>
    </location>
</feature>
<protein>
    <submittedName>
        <fullName evidence="2">Uncharacterized protein</fullName>
    </submittedName>
</protein>
<feature type="non-terminal residue" evidence="2">
    <location>
        <position position="1"/>
    </location>
</feature>
<evidence type="ECO:0000313" key="2">
    <source>
        <dbReference type="EMBL" id="CAE8654576.1"/>
    </source>
</evidence>
<dbReference type="EMBL" id="CAJNNW010012703">
    <property type="protein sequence ID" value="CAE8654576.1"/>
    <property type="molecule type" value="Genomic_DNA"/>
</dbReference>
<accession>A0A813IJZ4</accession>
<evidence type="ECO:0000256" key="1">
    <source>
        <dbReference type="SAM" id="MobiDB-lite"/>
    </source>
</evidence>
<proteinExistence type="predicted"/>
<feature type="non-terminal residue" evidence="2">
    <location>
        <position position="518"/>
    </location>
</feature>